<dbReference type="Proteomes" id="UP000774326">
    <property type="component" value="Unassembled WGS sequence"/>
</dbReference>
<evidence type="ECO:0000313" key="1">
    <source>
        <dbReference type="EMBL" id="KAH3687729.1"/>
    </source>
</evidence>
<dbReference type="AlphaFoldDB" id="A0A9P8QE93"/>
<gene>
    <name evidence="1" type="ORF">WICPIJ_001287</name>
</gene>
<proteinExistence type="predicted"/>
<keyword evidence="2" id="KW-1185">Reference proteome</keyword>
<feature type="non-terminal residue" evidence="1">
    <location>
        <position position="1"/>
    </location>
</feature>
<evidence type="ECO:0000313" key="2">
    <source>
        <dbReference type="Proteomes" id="UP000774326"/>
    </source>
</evidence>
<protein>
    <submittedName>
        <fullName evidence="1">Uncharacterized protein</fullName>
    </submittedName>
</protein>
<reference evidence="1" key="1">
    <citation type="journal article" date="2021" name="Open Biol.">
        <title>Shared evolutionary footprints suggest mitochondrial oxidative damage underlies multiple complex I losses in fungi.</title>
        <authorList>
            <person name="Schikora-Tamarit M.A."/>
            <person name="Marcet-Houben M."/>
            <person name="Nosek J."/>
            <person name="Gabaldon T."/>
        </authorList>
    </citation>
    <scope>NUCLEOTIDE SEQUENCE</scope>
    <source>
        <strain evidence="1">CBS2887</strain>
    </source>
</reference>
<reference evidence="1" key="2">
    <citation type="submission" date="2021-01" db="EMBL/GenBank/DDBJ databases">
        <authorList>
            <person name="Schikora-Tamarit M.A."/>
        </authorList>
    </citation>
    <scope>NUCLEOTIDE SEQUENCE</scope>
    <source>
        <strain evidence="1">CBS2887</strain>
    </source>
</reference>
<sequence length="39" mass="4288">DIVQVGCGGQFSVSAGVKLTEEQAEERTEKIEDFEESLE</sequence>
<accession>A0A9P8QE93</accession>
<organism evidence="1 2">
    <name type="scientific">Wickerhamomyces pijperi</name>
    <name type="common">Yeast</name>
    <name type="synonym">Pichia pijperi</name>
    <dbReference type="NCBI Taxonomy" id="599730"/>
    <lineage>
        <taxon>Eukaryota</taxon>
        <taxon>Fungi</taxon>
        <taxon>Dikarya</taxon>
        <taxon>Ascomycota</taxon>
        <taxon>Saccharomycotina</taxon>
        <taxon>Saccharomycetes</taxon>
        <taxon>Phaffomycetales</taxon>
        <taxon>Wickerhamomycetaceae</taxon>
        <taxon>Wickerhamomyces</taxon>
    </lineage>
</organism>
<name>A0A9P8QE93_WICPI</name>
<comment type="caution">
    <text evidence="1">The sequence shown here is derived from an EMBL/GenBank/DDBJ whole genome shotgun (WGS) entry which is preliminary data.</text>
</comment>
<dbReference type="EMBL" id="JAEUBG010000657">
    <property type="protein sequence ID" value="KAH3687729.1"/>
    <property type="molecule type" value="Genomic_DNA"/>
</dbReference>